<keyword evidence="2" id="KW-1133">Transmembrane helix</keyword>
<accession>A0AAV6V094</accession>
<organism evidence="3 4">
    <name type="scientific">Oedothorax gibbosus</name>
    <dbReference type="NCBI Taxonomy" id="931172"/>
    <lineage>
        <taxon>Eukaryota</taxon>
        <taxon>Metazoa</taxon>
        <taxon>Ecdysozoa</taxon>
        <taxon>Arthropoda</taxon>
        <taxon>Chelicerata</taxon>
        <taxon>Arachnida</taxon>
        <taxon>Araneae</taxon>
        <taxon>Araneomorphae</taxon>
        <taxon>Entelegynae</taxon>
        <taxon>Araneoidea</taxon>
        <taxon>Linyphiidae</taxon>
        <taxon>Erigoninae</taxon>
        <taxon>Oedothorax</taxon>
    </lineage>
</organism>
<evidence type="ECO:0000313" key="3">
    <source>
        <dbReference type="EMBL" id="KAG8189919.1"/>
    </source>
</evidence>
<dbReference type="AlphaFoldDB" id="A0AAV6V094"/>
<dbReference type="EMBL" id="JAFNEN010000199">
    <property type="protein sequence ID" value="KAG8189919.1"/>
    <property type="molecule type" value="Genomic_DNA"/>
</dbReference>
<evidence type="ECO:0000256" key="2">
    <source>
        <dbReference type="SAM" id="Phobius"/>
    </source>
</evidence>
<evidence type="ECO:0000313" key="4">
    <source>
        <dbReference type="Proteomes" id="UP000827092"/>
    </source>
</evidence>
<proteinExistence type="predicted"/>
<keyword evidence="2" id="KW-0812">Transmembrane</keyword>
<dbReference type="Proteomes" id="UP000827092">
    <property type="component" value="Unassembled WGS sequence"/>
</dbReference>
<comment type="caution">
    <text evidence="3">The sequence shown here is derived from an EMBL/GenBank/DDBJ whole genome shotgun (WGS) entry which is preliminary data.</text>
</comment>
<evidence type="ECO:0000256" key="1">
    <source>
        <dbReference type="SAM" id="MobiDB-lite"/>
    </source>
</evidence>
<reference evidence="3 4" key="1">
    <citation type="journal article" date="2022" name="Nat. Ecol. Evol.">
        <title>A masculinizing supergene underlies an exaggerated male reproductive morph in a spider.</title>
        <authorList>
            <person name="Hendrickx F."/>
            <person name="De Corte Z."/>
            <person name="Sonet G."/>
            <person name="Van Belleghem S.M."/>
            <person name="Kostlbacher S."/>
            <person name="Vangestel C."/>
        </authorList>
    </citation>
    <scope>NUCLEOTIDE SEQUENCE [LARGE SCALE GENOMIC DNA]</scope>
    <source>
        <strain evidence="3">W744_W776</strain>
    </source>
</reference>
<gene>
    <name evidence="3" type="ORF">JTE90_009064</name>
</gene>
<sequence>MSWKDQEIGSRSDTPGSPHGLRRAERVNLPVRSQSDRVMAASRYTPQVDDTASYVEGPPPAYTKGFSAKIQYVRLAAKTIVCLIALIGAFVLLAAYIHSTTPSCACPDEFSQRLDAEPLIAEPSTKTDFKLHIGEDLRKAKNKQHLNCLVEKNEQVLDAEPPRGQGKLLVKDLQTLITCTSEPGKKRMKRSAPCECQCAC</sequence>
<feature type="compositionally biased region" description="Basic and acidic residues" evidence="1">
    <location>
        <begin position="1"/>
        <end position="10"/>
    </location>
</feature>
<name>A0AAV6V094_9ARAC</name>
<protein>
    <submittedName>
        <fullName evidence="3">Uncharacterized protein</fullName>
    </submittedName>
</protein>
<feature type="transmembrane region" description="Helical" evidence="2">
    <location>
        <begin position="75"/>
        <end position="97"/>
    </location>
</feature>
<keyword evidence="4" id="KW-1185">Reference proteome</keyword>
<feature type="region of interest" description="Disordered" evidence="1">
    <location>
        <begin position="1"/>
        <end position="28"/>
    </location>
</feature>
<keyword evidence="2" id="KW-0472">Membrane</keyword>